<dbReference type="RefSeq" id="WP_411915951.1">
    <property type="nucleotide sequence ID" value="NZ_BAAFSF010000004.1"/>
</dbReference>
<name>A0ABQ0E374_9PORP</name>
<dbReference type="PANTHER" id="PTHR32432:SF4">
    <property type="entry name" value="CELL DIVISION PROTEIN FTSA"/>
    <property type="match status" value="1"/>
</dbReference>
<evidence type="ECO:0000313" key="4">
    <source>
        <dbReference type="Proteomes" id="UP001628220"/>
    </source>
</evidence>
<comment type="caution">
    <text evidence="3">The sequence shown here is derived from an EMBL/GenBank/DDBJ whole genome shotgun (WGS) entry which is preliminary data.</text>
</comment>
<reference evidence="3 4" key="1">
    <citation type="journal article" date="2025" name="Int. J. Syst. Evol. Microbiol.">
        <title>Desulfovibrio falkowii sp. nov., Porphyromonas miyakawae sp. nov., Mediterraneibacter flintii sp. nov. and Owariibacterium komagatae gen. nov., sp. nov., isolated from human faeces.</title>
        <authorList>
            <person name="Hamaguchi T."/>
            <person name="Ohara M."/>
            <person name="Hisatomi A."/>
            <person name="Sekiguchi K."/>
            <person name="Takeda J.I."/>
            <person name="Ueyama J."/>
            <person name="Ito M."/>
            <person name="Nishiwaki H."/>
            <person name="Ogi T."/>
            <person name="Hirayama M."/>
            <person name="Ohkuma M."/>
            <person name="Sakamoto M."/>
            <person name="Ohno K."/>
        </authorList>
    </citation>
    <scope>NUCLEOTIDE SEQUENCE [LARGE SCALE GENOMIC DNA]</scope>
    <source>
        <strain evidence="3 4">13CB11C</strain>
    </source>
</reference>
<organism evidence="3 4">
    <name type="scientific">Porphyromonas miyakawae</name>
    <dbReference type="NCBI Taxonomy" id="3137470"/>
    <lineage>
        <taxon>Bacteria</taxon>
        <taxon>Pseudomonadati</taxon>
        <taxon>Bacteroidota</taxon>
        <taxon>Bacteroidia</taxon>
        <taxon>Bacteroidales</taxon>
        <taxon>Porphyromonadaceae</taxon>
        <taxon>Porphyromonas</taxon>
    </lineage>
</organism>
<dbReference type="InterPro" id="IPR003494">
    <property type="entry name" value="SHS2_FtsA"/>
</dbReference>
<proteinExistence type="predicted"/>
<dbReference type="InterPro" id="IPR050696">
    <property type="entry name" value="FtsA/MreB"/>
</dbReference>
<dbReference type="Gene3D" id="3.30.420.40">
    <property type="match status" value="1"/>
</dbReference>
<dbReference type="Pfam" id="PF14450">
    <property type="entry name" value="FtsA"/>
    <property type="match status" value="1"/>
</dbReference>
<evidence type="ECO:0000313" key="3">
    <source>
        <dbReference type="EMBL" id="GAB1252189.1"/>
    </source>
</evidence>
<sequence>MSVNPVYVVIDLGSSTIRGLAASKLPDGSVSPIAIAEEPAEDDIRHGAVYNIDRVSEKIARIVKELDERLEEENLRTTSLYVGISTPSLRSEEEVINAEISSEGEEITDKHLDYIQKKIDELHYDRRTIITLTKPYYEVNGSIEESPKSLIASELVAHVSAITVKERVYESIRAVVEDRLKLKLAGIFASPLAEASLSLSDTQKELGCVFVDVGGGTTSIVIYLGGVFRRLRVLPFGGKNITSDLMDMQLSEEDAEEIKLNYAGATTNADREKTFVINDIDGVSERTIRVLDVNRYASARMKEIIANVVATVNHSGVLNRMEGGYVMVGGGLSLARTEDLLRSEVRNFSNYTQLLQYADKDNALSYEKEYRSALALAWTAEENCTEALRYTIEGLTAKDPATPEVEERVSPQTVAPEEPQRGVNSRKKKSARKENSGLFSIGNFRDFFNQFSSTEDELEAYDLDDQDREDDLDDL</sequence>
<feature type="domain" description="SHS2" evidence="2">
    <location>
        <begin position="7"/>
        <end position="198"/>
    </location>
</feature>
<dbReference type="SMART" id="SM00842">
    <property type="entry name" value="FtsA"/>
    <property type="match status" value="1"/>
</dbReference>
<keyword evidence="4" id="KW-1185">Reference proteome</keyword>
<gene>
    <name evidence="3" type="ORF">Tsumi_12950</name>
</gene>
<dbReference type="Proteomes" id="UP001628220">
    <property type="component" value="Unassembled WGS sequence"/>
</dbReference>
<dbReference type="InterPro" id="IPR043129">
    <property type="entry name" value="ATPase_NBD"/>
</dbReference>
<dbReference type="SUPFAM" id="SSF53067">
    <property type="entry name" value="Actin-like ATPase domain"/>
    <property type="match status" value="2"/>
</dbReference>
<protein>
    <recommendedName>
        <fullName evidence="2">SHS2 domain-containing protein</fullName>
    </recommendedName>
</protein>
<dbReference type="PANTHER" id="PTHR32432">
    <property type="entry name" value="CELL DIVISION PROTEIN FTSA-RELATED"/>
    <property type="match status" value="1"/>
</dbReference>
<feature type="region of interest" description="Disordered" evidence="1">
    <location>
        <begin position="399"/>
        <end position="434"/>
    </location>
</feature>
<evidence type="ECO:0000256" key="1">
    <source>
        <dbReference type="SAM" id="MobiDB-lite"/>
    </source>
</evidence>
<accession>A0ABQ0E374</accession>
<evidence type="ECO:0000259" key="2">
    <source>
        <dbReference type="SMART" id="SM00842"/>
    </source>
</evidence>
<dbReference type="EMBL" id="BAAFSF010000004">
    <property type="protein sequence ID" value="GAB1252189.1"/>
    <property type="molecule type" value="Genomic_DNA"/>
</dbReference>